<dbReference type="PANTHER" id="PTHR43106">
    <property type="entry name" value="DEHYDROGENASE-RELATED"/>
    <property type="match status" value="1"/>
</dbReference>
<dbReference type="InterPro" id="IPR036188">
    <property type="entry name" value="FAD/NAD-bd_sf"/>
</dbReference>
<proteinExistence type="predicted"/>
<reference evidence="1 2" key="1">
    <citation type="submission" date="2019-03" db="EMBL/GenBank/DDBJ databases">
        <title>Genomic Encyclopedia of Type Strains, Phase III (KMG-III): the genomes of soil and plant-associated and newly described type strains.</title>
        <authorList>
            <person name="Whitman W."/>
        </authorList>
    </citation>
    <scope>NUCLEOTIDE SEQUENCE [LARGE SCALE GENOMIC DNA]</scope>
    <source>
        <strain evidence="1 2">VKMAc-2574</strain>
    </source>
</reference>
<comment type="caution">
    <text evidence="1">The sequence shown here is derived from an EMBL/GenBank/DDBJ whole genome shotgun (WGS) entry which is preliminary data.</text>
</comment>
<dbReference type="Gene3D" id="3.50.50.60">
    <property type="entry name" value="FAD/NAD(P)-binding domain"/>
    <property type="match status" value="1"/>
</dbReference>
<accession>A0ABY2FE19</accession>
<sequence>MQQVSVETAIIGAGPAGLAAAQVLRGADVLVLEAGPVVGDRSQEDPATLLEGVGGAGLYSDGKFSFWPSATVVWELDPRLLDKARRSLDGLLTRHGIDVASIGDATASILPTTIMHTRFDKHYPSIYVPLDVRARMISELSSGVDILTASRVSRIAARSPGWMLHGETHGDGLRVICKNLVIAAGRYGSLLVQDCLPQRAQTPIRVEVGVRIEQPAEHFFLKNHPRLDPKLIYRSSDRSIEWRTFCCCRNGAVVTGRSYGIESVSGHADGPPTAHSNVGFNVRILDRRSIEAEWPRMRERLTRTHAPVQSKLGSLLDERTRLPSETAMLAEVLGRAMSARLSAGLAALVQDFPEGRLEQASIAGPTVEGVGMYLRHDSRLKTPLPGLWVAGDSAGDFRGLTAALISGYVVGNAVLRPSDGVDE</sequence>
<dbReference type="Pfam" id="PF13450">
    <property type="entry name" value="NAD_binding_8"/>
    <property type="match status" value="1"/>
</dbReference>
<evidence type="ECO:0000313" key="2">
    <source>
        <dbReference type="Proteomes" id="UP000295060"/>
    </source>
</evidence>
<evidence type="ECO:0008006" key="3">
    <source>
        <dbReference type="Google" id="ProtNLM"/>
    </source>
</evidence>
<dbReference type="EMBL" id="SODU01000002">
    <property type="protein sequence ID" value="TDW89613.1"/>
    <property type="molecule type" value="Genomic_DNA"/>
</dbReference>
<dbReference type="PRINTS" id="PR00368">
    <property type="entry name" value="FADPNR"/>
</dbReference>
<dbReference type="PANTHER" id="PTHR43106:SF1">
    <property type="entry name" value="DEHYDROGENASE-RELATED"/>
    <property type="match status" value="1"/>
</dbReference>
<organism evidence="1 2">
    <name type="scientific">Kribbella pratensis</name>
    <dbReference type="NCBI Taxonomy" id="2512112"/>
    <lineage>
        <taxon>Bacteria</taxon>
        <taxon>Bacillati</taxon>
        <taxon>Actinomycetota</taxon>
        <taxon>Actinomycetes</taxon>
        <taxon>Propionibacteriales</taxon>
        <taxon>Kribbellaceae</taxon>
        <taxon>Kribbella</taxon>
    </lineage>
</organism>
<name>A0ABY2FE19_9ACTN</name>
<protein>
    <recommendedName>
        <fullName evidence="3">FAD-binding protein</fullName>
    </recommendedName>
</protein>
<evidence type="ECO:0000313" key="1">
    <source>
        <dbReference type="EMBL" id="TDW89613.1"/>
    </source>
</evidence>
<keyword evidence="2" id="KW-1185">Reference proteome</keyword>
<dbReference type="SUPFAM" id="SSF51905">
    <property type="entry name" value="FAD/NAD(P)-binding domain"/>
    <property type="match status" value="1"/>
</dbReference>
<dbReference type="Proteomes" id="UP000295060">
    <property type="component" value="Unassembled WGS sequence"/>
</dbReference>
<gene>
    <name evidence="1" type="ORF">EV137_3409</name>
</gene>